<dbReference type="RefSeq" id="WP_354314197.1">
    <property type="nucleotide sequence ID" value="NZ_JBEPME010000005.1"/>
</dbReference>
<evidence type="ECO:0000313" key="2">
    <source>
        <dbReference type="Proteomes" id="UP001549104"/>
    </source>
</evidence>
<evidence type="ECO:0008006" key="3">
    <source>
        <dbReference type="Google" id="ProtNLM"/>
    </source>
</evidence>
<evidence type="ECO:0000313" key="1">
    <source>
        <dbReference type="EMBL" id="MET3658533.1"/>
    </source>
</evidence>
<reference evidence="1 2" key="1">
    <citation type="submission" date="2024-06" db="EMBL/GenBank/DDBJ databases">
        <title>Sorghum-associated microbial communities from plants grown in Nebraska, USA.</title>
        <authorList>
            <person name="Schachtman D."/>
        </authorList>
    </citation>
    <scope>NUCLEOTIDE SEQUENCE [LARGE SCALE GENOMIC DNA]</scope>
    <source>
        <strain evidence="1 2">1288</strain>
    </source>
</reference>
<accession>A0ABV2KEX1</accession>
<dbReference type="InterPro" id="IPR022555">
    <property type="entry name" value="DUF2577"/>
</dbReference>
<organism evidence="1 2">
    <name type="scientific">Sporosarcina psychrophila</name>
    <name type="common">Bacillus psychrophilus</name>
    <dbReference type="NCBI Taxonomy" id="1476"/>
    <lineage>
        <taxon>Bacteria</taxon>
        <taxon>Bacillati</taxon>
        <taxon>Bacillota</taxon>
        <taxon>Bacilli</taxon>
        <taxon>Bacillales</taxon>
        <taxon>Caryophanaceae</taxon>
        <taxon>Sporosarcina</taxon>
    </lineage>
</organism>
<sequence>MEKRVSPEGSQYSQILQMMKRRGASKPVSIELATVTAAVPNLQITLDADGLPLEKADLVVAEHLTRHDRIVSINYEYPKTWTKAEIGDEAKDADSTRNNIGSDAITQFENYSMNYASMTFEDVLKVGDRVVVACLDDDMVYVILDRAVWYA</sequence>
<gene>
    <name evidence="1" type="ORF">ABIC55_003650</name>
</gene>
<dbReference type="Pfam" id="PF10844">
    <property type="entry name" value="DUF2577"/>
    <property type="match status" value="1"/>
</dbReference>
<comment type="caution">
    <text evidence="1">The sequence shown here is derived from an EMBL/GenBank/DDBJ whole genome shotgun (WGS) entry which is preliminary data.</text>
</comment>
<proteinExistence type="predicted"/>
<keyword evidence="2" id="KW-1185">Reference proteome</keyword>
<dbReference type="EMBL" id="JBEPME010000005">
    <property type="protein sequence ID" value="MET3658533.1"/>
    <property type="molecule type" value="Genomic_DNA"/>
</dbReference>
<dbReference type="Proteomes" id="UP001549104">
    <property type="component" value="Unassembled WGS sequence"/>
</dbReference>
<name>A0ABV2KEX1_SPOPS</name>
<protein>
    <recommendedName>
        <fullName evidence="3">DUF2577 domain-containing protein</fullName>
    </recommendedName>
</protein>